<proteinExistence type="predicted"/>
<gene>
    <name evidence="2" type="ORF">Dsin_016640</name>
</gene>
<dbReference type="PANTHER" id="PTHR47074:SF79">
    <property type="entry name" value="PUTATIVE-RELATED"/>
    <property type="match status" value="1"/>
</dbReference>
<evidence type="ECO:0000259" key="1">
    <source>
        <dbReference type="Pfam" id="PF13456"/>
    </source>
</evidence>
<sequence>MCGKPKACNDWLPMQSNLVKRGMVVERWCPFCFNNLETVFHSLWNCHVLKVVRRRFPKIKGMSISENISFLELMISCRNQLCLVVWRTWYRRNAKIYSSANVFIKDIVPLAESFLDDFRRVNSNCDDGPGSPSGDEMIIPSWRPPDSGLFRLNTNAAIDGTMNRVGTGAIIRNSDGMVMPSCVQVLSVSYSPLMAEALAILWGIRFVRDSGRWPCQIESDSQVVVSLVNSVKVPVADIGLIISDIVKLMDTSPRCVLNFIPRKANMAAHCLAKLGLNCGLYGYAFGMAGTGGDKMFK</sequence>
<dbReference type="EMBL" id="JANJYJ010000005">
    <property type="protein sequence ID" value="KAK3211934.1"/>
    <property type="molecule type" value="Genomic_DNA"/>
</dbReference>
<dbReference type="GO" id="GO:0003676">
    <property type="term" value="F:nucleic acid binding"/>
    <property type="evidence" value="ECO:0007669"/>
    <property type="project" value="InterPro"/>
</dbReference>
<dbReference type="AlphaFoldDB" id="A0AAE0ADQ9"/>
<evidence type="ECO:0000313" key="3">
    <source>
        <dbReference type="Proteomes" id="UP001281410"/>
    </source>
</evidence>
<dbReference type="GO" id="GO:0004523">
    <property type="term" value="F:RNA-DNA hybrid ribonuclease activity"/>
    <property type="evidence" value="ECO:0007669"/>
    <property type="project" value="InterPro"/>
</dbReference>
<dbReference type="CDD" id="cd06222">
    <property type="entry name" value="RNase_H_like"/>
    <property type="match status" value="1"/>
</dbReference>
<dbReference type="InterPro" id="IPR036397">
    <property type="entry name" value="RNaseH_sf"/>
</dbReference>
<protein>
    <recommendedName>
        <fullName evidence="1">RNase H type-1 domain-containing protein</fullName>
    </recommendedName>
</protein>
<comment type="caution">
    <text evidence="2">The sequence shown here is derived from an EMBL/GenBank/DDBJ whole genome shotgun (WGS) entry which is preliminary data.</text>
</comment>
<dbReference type="InterPro" id="IPR044730">
    <property type="entry name" value="RNase_H-like_dom_plant"/>
</dbReference>
<accession>A0AAE0ADQ9</accession>
<dbReference type="SUPFAM" id="SSF53098">
    <property type="entry name" value="Ribonuclease H-like"/>
    <property type="match status" value="1"/>
</dbReference>
<dbReference type="InterPro" id="IPR002156">
    <property type="entry name" value="RNaseH_domain"/>
</dbReference>
<feature type="domain" description="RNase H type-1" evidence="1">
    <location>
        <begin position="154"/>
        <end position="274"/>
    </location>
</feature>
<evidence type="ECO:0000313" key="2">
    <source>
        <dbReference type="EMBL" id="KAK3211934.1"/>
    </source>
</evidence>
<name>A0AAE0ADQ9_9ROSI</name>
<organism evidence="2 3">
    <name type="scientific">Dipteronia sinensis</name>
    <dbReference type="NCBI Taxonomy" id="43782"/>
    <lineage>
        <taxon>Eukaryota</taxon>
        <taxon>Viridiplantae</taxon>
        <taxon>Streptophyta</taxon>
        <taxon>Embryophyta</taxon>
        <taxon>Tracheophyta</taxon>
        <taxon>Spermatophyta</taxon>
        <taxon>Magnoliopsida</taxon>
        <taxon>eudicotyledons</taxon>
        <taxon>Gunneridae</taxon>
        <taxon>Pentapetalae</taxon>
        <taxon>rosids</taxon>
        <taxon>malvids</taxon>
        <taxon>Sapindales</taxon>
        <taxon>Sapindaceae</taxon>
        <taxon>Hippocastanoideae</taxon>
        <taxon>Acereae</taxon>
        <taxon>Dipteronia</taxon>
    </lineage>
</organism>
<dbReference type="InterPro" id="IPR052929">
    <property type="entry name" value="RNase_H-like_EbsB-rel"/>
</dbReference>
<keyword evidence="3" id="KW-1185">Reference proteome</keyword>
<dbReference type="Gene3D" id="3.30.420.10">
    <property type="entry name" value="Ribonuclease H-like superfamily/Ribonuclease H"/>
    <property type="match status" value="1"/>
</dbReference>
<dbReference type="InterPro" id="IPR012337">
    <property type="entry name" value="RNaseH-like_sf"/>
</dbReference>
<reference evidence="2" key="1">
    <citation type="journal article" date="2023" name="Plant J.">
        <title>Genome sequences and population genomics provide insights into the demographic history, inbreeding, and mutation load of two 'living fossil' tree species of Dipteronia.</title>
        <authorList>
            <person name="Feng Y."/>
            <person name="Comes H.P."/>
            <person name="Chen J."/>
            <person name="Zhu S."/>
            <person name="Lu R."/>
            <person name="Zhang X."/>
            <person name="Li P."/>
            <person name="Qiu J."/>
            <person name="Olsen K.M."/>
            <person name="Qiu Y."/>
        </authorList>
    </citation>
    <scope>NUCLEOTIDE SEQUENCE</scope>
    <source>
        <strain evidence="2">NBL</strain>
    </source>
</reference>
<dbReference type="Pfam" id="PF13456">
    <property type="entry name" value="RVT_3"/>
    <property type="match status" value="1"/>
</dbReference>
<dbReference type="Proteomes" id="UP001281410">
    <property type="component" value="Unassembled WGS sequence"/>
</dbReference>
<dbReference type="PANTHER" id="PTHR47074">
    <property type="entry name" value="BNAC02G40300D PROTEIN"/>
    <property type="match status" value="1"/>
</dbReference>